<accession>A0AAN6G427</accession>
<proteinExistence type="predicted"/>
<name>A0AAN6G427_9BASI</name>
<gene>
    <name evidence="2" type="ORF">OC842_007365</name>
</gene>
<reference evidence="2" key="1">
    <citation type="journal article" date="2023" name="PhytoFront">
        <title>Draft Genome Resources of Seven Strains of Tilletia horrida, Causal Agent of Kernel Smut of Rice.</title>
        <authorList>
            <person name="Khanal S."/>
            <person name="Antony Babu S."/>
            <person name="Zhou X.G."/>
        </authorList>
    </citation>
    <scope>NUCLEOTIDE SEQUENCE</scope>
    <source>
        <strain evidence="2">TX3</strain>
    </source>
</reference>
<feature type="signal peptide" evidence="1">
    <location>
        <begin position="1"/>
        <end position="18"/>
    </location>
</feature>
<organism evidence="2 3">
    <name type="scientific">Tilletia horrida</name>
    <dbReference type="NCBI Taxonomy" id="155126"/>
    <lineage>
        <taxon>Eukaryota</taxon>
        <taxon>Fungi</taxon>
        <taxon>Dikarya</taxon>
        <taxon>Basidiomycota</taxon>
        <taxon>Ustilaginomycotina</taxon>
        <taxon>Exobasidiomycetes</taxon>
        <taxon>Tilletiales</taxon>
        <taxon>Tilletiaceae</taxon>
        <taxon>Tilletia</taxon>
    </lineage>
</organism>
<sequence>MRVALCALLVALADVASALSFGPYQVGDGTYFTSEFPKGIAQVFSQGAALNVANATRKCSVSGAGIDIASTTFRFGPAFYSPNRANASYHSVGYAHSIAFGVPSAVVKYFTSAGATALTVNQSSVITNLRIVTDGQSSTVNSQLGSLSFSTTNPVPNSNAPFTIVKTPTRSLISVSLPVSAGSSVAYTIGFVTFNLAGAGKNVNVTCQAPSGREPILGWTFVRDLPVVPGGSSLSIAAPATGKPAPGLPPSNVSSFVSAYKPNCTFGTLGKTLLQISLAGAKSGALVSTSNPILFKQGQSNFNFTNEVASFLRSGYPTAAKASLKLSTFNVNITNASPAVKNLLPSIGSTSTNFTLPTFDNPFATPSLPSAAPSSTFADASFTPVNVGQSATAVLSFGTIKGTLTLYNAQSALVAAIPLTCDEGI</sequence>
<protein>
    <submittedName>
        <fullName evidence="2">Uncharacterized protein</fullName>
    </submittedName>
</protein>
<evidence type="ECO:0000256" key="1">
    <source>
        <dbReference type="SAM" id="SignalP"/>
    </source>
</evidence>
<dbReference type="Proteomes" id="UP001176521">
    <property type="component" value="Unassembled WGS sequence"/>
</dbReference>
<keyword evidence="3" id="KW-1185">Reference proteome</keyword>
<comment type="caution">
    <text evidence="2">The sequence shown here is derived from an EMBL/GenBank/DDBJ whole genome shotgun (WGS) entry which is preliminary data.</text>
</comment>
<dbReference type="EMBL" id="JAPDMQ010000931">
    <property type="protein sequence ID" value="KAK0519676.1"/>
    <property type="molecule type" value="Genomic_DNA"/>
</dbReference>
<feature type="chain" id="PRO_5042913419" evidence="1">
    <location>
        <begin position="19"/>
        <end position="425"/>
    </location>
</feature>
<dbReference type="AlphaFoldDB" id="A0AAN6G427"/>
<evidence type="ECO:0000313" key="3">
    <source>
        <dbReference type="Proteomes" id="UP001176521"/>
    </source>
</evidence>
<evidence type="ECO:0000313" key="2">
    <source>
        <dbReference type="EMBL" id="KAK0519676.1"/>
    </source>
</evidence>
<keyword evidence="1" id="KW-0732">Signal</keyword>